<feature type="coiled-coil region" evidence="1">
    <location>
        <begin position="316"/>
        <end position="364"/>
    </location>
</feature>
<dbReference type="Gene3D" id="1.20.1600.10">
    <property type="entry name" value="Outer membrane efflux proteins (OEP)"/>
    <property type="match status" value="1"/>
</dbReference>
<gene>
    <name evidence="3" type="ORF">HNQ46_000479</name>
</gene>
<accession>A0A7W9SFK4</accession>
<feature type="chain" id="PRO_5031373903" evidence="2">
    <location>
        <begin position="30"/>
        <end position="416"/>
    </location>
</feature>
<evidence type="ECO:0000313" key="4">
    <source>
        <dbReference type="Proteomes" id="UP000522163"/>
    </source>
</evidence>
<sequence length="416" mass="46091">MEKKKNKIKSAFALALSLGLLCQSFPAFAEEKPWDVNDNIISFREIPDLVDQFSTVAKMEQDALAQSTGGMASVQKAVKDEKADILANLQESIDSLKEQKQDTTDPTTKAFLQSQINQLEKVKNSKKILPDIDSSLAEVNQGLVQLSETEKNMKKAEAKTEKAVKSGFYTGKKLLSDGMQNLYFSAISLENNKTMLEKRVAMLQAGLEKTERQARLGQATANDVSAAKLALDGAQSDLQKAKDGLESMKRNMGLSLGWSMNTYSAIQFEAIPDYPRNYLSTRDWGKDIDSALSHNSELGSILRVKDNNITGWTEKKQSQKEKEQQIRVSMEELRRNISEAEAALNAAESVSELARLQKEKAERMNALGLLGRADFQGLSLEALSKENAATQAKLDYNQAVFQYEEAVERGILSTGE</sequence>
<feature type="coiled-coil region" evidence="1">
    <location>
        <begin position="139"/>
        <end position="166"/>
    </location>
</feature>
<dbReference type="EMBL" id="JACHHH010000002">
    <property type="protein sequence ID" value="MBB6040516.1"/>
    <property type="molecule type" value="Genomic_DNA"/>
</dbReference>
<evidence type="ECO:0000313" key="3">
    <source>
        <dbReference type="EMBL" id="MBB6040516.1"/>
    </source>
</evidence>
<reference evidence="3 4" key="1">
    <citation type="submission" date="2020-08" db="EMBL/GenBank/DDBJ databases">
        <title>Genomic Encyclopedia of Type Strains, Phase IV (KMG-IV): sequencing the most valuable type-strain genomes for metagenomic binning, comparative biology and taxonomic classification.</title>
        <authorList>
            <person name="Goeker M."/>
        </authorList>
    </citation>
    <scope>NUCLEOTIDE SEQUENCE [LARGE SCALE GENOMIC DNA]</scope>
    <source>
        <strain evidence="3 4">DSM 17245</strain>
    </source>
</reference>
<dbReference type="SUPFAM" id="SSF56954">
    <property type="entry name" value="Outer membrane efflux proteins (OEP)"/>
    <property type="match status" value="1"/>
</dbReference>
<protein>
    <submittedName>
        <fullName evidence="3">DNA-binding ferritin-like protein</fullName>
    </submittedName>
</protein>
<comment type="caution">
    <text evidence="3">The sequence shown here is derived from an EMBL/GenBank/DDBJ whole genome shotgun (WGS) entry which is preliminary data.</text>
</comment>
<dbReference type="GeneID" id="85014042"/>
<evidence type="ECO:0000256" key="1">
    <source>
        <dbReference type="SAM" id="Coils"/>
    </source>
</evidence>
<dbReference type="AlphaFoldDB" id="A0A7W9SFK4"/>
<keyword evidence="3" id="KW-0238">DNA-binding</keyword>
<feature type="signal peptide" evidence="2">
    <location>
        <begin position="1"/>
        <end position="29"/>
    </location>
</feature>
<keyword evidence="2" id="KW-0732">Signal</keyword>
<feature type="coiled-coil region" evidence="1">
    <location>
        <begin position="193"/>
        <end position="251"/>
    </location>
</feature>
<name>A0A7W9SFK4_9FIRM</name>
<proteinExistence type="predicted"/>
<keyword evidence="1" id="KW-0175">Coiled coil</keyword>
<organism evidence="3 4">
    <name type="scientific">Oribacterium sinus</name>
    <dbReference type="NCBI Taxonomy" id="237576"/>
    <lineage>
        <taxon>Bacteria</taxon>
        <taxon>Bacillati</taxon>
        <taxon>Bacillota</taxon>
        <taxon>Clostridia</taxon>
        <taxon>Lachnospirales</taxon>
        <taxon>Lachnospiraceae</taxon>
        <taxon>Oribacterium</taxon>
    </lineage>
</organism>
<evidence type="ECO:0000256" key="2">
    <source>
        <dbReference type="SAM" id="SignalP"/>
    </source>
</evidence>
<dbReference type="RefSeq" id="WP_183682517.1">
    <property type="nucleotide sequence ID" value="NZ_JACHHH010000002.1"/>
</dbReference>
<dbReference type="Proteomes" id="UP000522163">
    <property type="component" value="Unassembled WGS sequence"/>
</dbReference>
<dbReference type="GO" id="GO:0003677">
    <property type="term" value="F:DNA binding"/>
    <property type="evidence" value="ECO:0007669"/>
    <property type="project" value="UniProtKB-KW"/>
</dbReference>